<comment type="caution">
    <text evidence="2">The sequence shown here is derived from an EMBL/GenBank/DDBJ whole genome shotgun (WGS) entry which is preliminary data.</text>
</comment>
<accession>A0A9P6CNG1</accession>
<feature type="transmembrane region" description="Helical" evidence="1">
    <location>
        <begin position="48"/>
        <end position="65"/>
    </location>
</feature>
<keyword evidence="3" id="KW-1185">Reference proteome</keyword>
<evidence type="ECO:0000313" key="2">
    <source>
        <dbReference type="EMBL" id="KAF9466628.1"/>
    </source>
</evidence>
<evidence type="ECO:0000256" key="1">
    <source>
        <dbReference type="SAM" id="Phobius"/>
    </source>
</evidence>
<gene>
    <name evidence="2" type="ORF">BDZ94DRAFT_186377</name>
</gene>
<evidence type="ECO:0000313" key="3">
    <source>
        <dbReference type="Proteomes" id="UP000807353"/>
    </source>
</evidence>
<protein>
    <submittedName>
        <fullName evidence="2">Uncharacterized protein</fullName>
    </submittedName>
</protein>
<reference evidence="2" key="1">
    <citation type="submission" date="2020-11" db="EMBL/GenBank/DDBJ databases">
        <authorList>
            <consortium name="DOE Joint Genome Institute"/>
            <person name="Ahrendt S."/>
            <person name="Riley R."/>
            <person name="Andreopoulos W."/>
            <person name="Labutti K."/>
            <person name="Pangilinan J."/>
            <person name="Ruiz-Duenas F.J."/>
            <person name="Barrasa J.M."/>
            <person name="Sanchez-Garcia M."/>
            <person name="Camarero S."/>
            <person name="Miyauchi S."/>
            <person name="Serrano A."/>
            <person name="Linde D."/>
            <person name="Babiker R."/>
            <person name="Drula E."/>
            <person name="Ayuso-Fernandez I."/>
            <person name="Pacheco R."/>
            <person name="Padilla G."/>
            <person name="Ferreira P."/>
            <person name="Barriuso J."/>
            <person name="Kellner H."/>
            <person name="Castanera R."/>
            <person name="Alfaro M."/>
            <person name="Ramirez L."/>
            <person name="Pisabarro A.G."/>
            <person name="Kuo A."/>
            <person name="Tritt A."/>
            <person name="Lipzen A."/>
            <person name="He G."/>
            <person name="Yan M."/>
            <person name="Ng V."/>
            <person name="Cullen D."/>
            <person name="Martin F."/>
            <person name="Rosso M.-N."/>
            <person name="Henrissat B."/>
            <person name="Hibbett D."/>
            <person name="Martinez A.T."/>
            <person name="Grigoriev I.V."/>
        </authorList>
    </citation>
    <scope>NUCLEOTIDE SEQUENCE</scope>
    <source>
        <strain evidence="2">CBS 247.69</strain>
    </source>
</reference>
<keyword evidence="1" id="KW-0472">Membrane</keyword>
<keyword evidence="1" id="KW-1133">Transmembrane helix</keyword>
<dbReference type="AlphaFoldDB" id="A0A9P6CNG1"/>
<proteinExistence type="predicted"/>
<feature type="transmembrane region" description="Helical" evidence="1">
    <location>
        <begin position="19"/>
        <end position="36"/>
    </location>
</feature>
<dbReference type="EMBL" id="MU150241">
    <property type="protein sequence ID" value="KAF9466628.1"/>
    <property type="molecule type" value="Genomic_DNA"/>
</dbReference>
<keyword evidence="1" id="KW-0812">Transmembrane</keyword>
<dbReference type="Proteomes" id="UP000807353">
    <property type="component" value="Unassembled WGS sequence"/>
</dbReference>
<organism evidence="2 3">
    <name type="scientific">Collybia nuda</name>
    <dbReference type="NCBI Taxonomy" id="64659"/>
    <lineage>
        <taxon>Eukaryota</taxon>
        <taxon>Fungi</taxon>
        <taxon>Dikarya</taxon>
        <taxon>Basidiomycota</taxon>
        <taxon>Agaricomycotina</taxon>
        <taxon>Agaricomycetes</taxon>
        <taxon>Agaricomycetidae</taxon>
        <taxon>Agaricales</taxon>
        <taxon>Tricholomatineae</taxon>
        <taxon>Clitocybaceae</taxon>
        <taxon>Collybia</taxon>
    </lineage>
</organism>
<sequence>MPASTVWCQVWHTEDGRSILSIVFFPLFFCFLSLLMRESHVLLITMKCNNSFLFPIIIYPLFYNFCHDVQASHPFFSYLTLRTMYQFNAFTYPRLMINAINCCW</sequence>
<name>A0A9P6CNG1_9AGAR</name>